<accession>F0W0D3</accession>
<proteinExistence type="predicted"/>
<reference evidence="1" key="1">
    <citation type="journal article" date="2011" name="PLoS Biol.">
        <title>Gene gain and loss during evolution of obligate parasitism in the white rust pathogen of Arabidopsis thaliana.</title>
        <authorList>
            <person name="Kemen E."/>
            <person name="Gardiner A."/>
            <person name="Schultz-Larsen T."/>
            <person name="Kemen A.C."/>
            <person name="Balmuth A.L."/>
            <person name="Robert-Seilaniantz A."/>
            <person name="Bailey K."/>
            <person name="Holub E."/>
            <person name="Studholme D.J."/>
            <person name="Maclean D."/>
            <person name="Jones J.D."/>
        </authorList>
    </citation>
    <scope>NUCLEOTIDE SEQUENCE</scope>
</reference>
<evidence type="ECO:0000313" key="1">
    <source>
        <dbReference type="EMBL" id="CCA14505.1"/>
    </source>
</evidence>
<dbReference type="EMBL" id="FR824049">
    <property type="protein sequence ID" value="CCA14505.1"/>
    <property type="molecule type" value="Genomic_DNA"/>
</dbReference>
<gene>
    <name evidence="1" type="primary">AlNc14C4G576</name>
    <name evidence="1" type="ORF">ALNC14_006480</name>
</gene>
<protein>
    <submittedName>
        <fullName evidence="1">AlNc14C4G576 protein</fullName>
    </submittedName>
</protein>
<organism evidence="1">
    <name type="scientific">Albugo laibachii Nc14</name>
    <dbReference type="NCBI Taxonomy" id="890382"/>
    <lineage>
        <taxon>Eukaryota</taxon>
        <taxon>Sar</taxon>
        <taxon>Stramenopiles</taxon>
        <taxon>Oomycota</taxon>
        <taxon>Peronosporomycetes</taxon>
        <taxon>Albuginales</taxon>
        <taxon>Albuginaceae</taxon>
        <taxon>Albugo</taxon>
    </lineage>
</organism>
<sequence length="252" mass="27980">MAPTFDPNSFTNVLRSEPTAKIDMPSVSMQSNSESTKSTPPVVCLFQTSTSAQCRKCIRQRCDLAYFGEFLVHSPLNYQNFILYVISTTRDVQVIVESCFTSSACSGHAIQIPSENCERLVLGGPMRDYPMGKDAQLYTSSTSAHYLRIQEHMGTTFLEPKCIGVPTASFPGVLRVMKCLAKVSEGLLVLLSRKYEVASDAMQFLSVLIPTNSPSLDFEFCHQGITHPDVRFCNMLIAEYFDISSLPDEITV</sequence>
<name>F0W0D3_9STRA</name>
<dbReference type="AlphaFoldDB" id="F0W0D3"/>
<reference evidence="1" key="2">
    <citation type="submission" date="2011-02" db="EMBL/GenBank/DDBJ databases">
        <authorList>
            <person name="MacLean D."/>
        </authorList>
    </citation>
    <scope>NUCLEOTIDE SEQUENCE</scope>
</reference>
<dbReference type="PROSITE" id="PS00109">
    <property type="entry name" value="PROTEIN_KINASE_TYR"/>
    <property type="match status" value="1"/>
</dbReference>
<dbReference type="HOGENOM" id="CLU_1104391_0_0_1"/>
<dbReference type="GO" id="GO:0004672">
    <property type="term" value="F:protein kinase activity"/>
    <property type="evidence" value="ECO:0007669"/>
    <property type="project" value="InterPro"/>
</dbReference>
<dbReference type="InterPro" id="IPR008266">
    <property type="entry name" value="Tyr_kinase_AS"/>
</dbReference>